<dbReference type="EMBL" id="JH604635">
    <property type="protein sequence ID" value="EHY65455.1"/>
    <property type="molecule type" value="Genomic_DNA"/>
</dbReference>
<keyword evidence="2" id="KW-0812">Transmembrane</keyword>
<evidence type="ECO:0000313" key="3">
    <source>
        <dbReference type="EMBL" id="EHY65455.1"/>
    </source>
</evidence>
<keyword evidence="2" id="KW-1133">Transmembrane helix</keyword>
<name>H8ZCR5_NEMA1</name>
<dbReference type="Proteomes" id="UP000005622">
    <property type="component" value="Unassembled WGS sequence"/>
</dbReference>
<feature type="compositionally biased region" description="Polar residues" evidence="1">
    <location>
        <begin position="106"/>
        <end position="119"/>
    </location>
</feature>
<gene>
    <name evidence="3" type="ORF">NERG_01062</name>
</gene>
<evidence type="ECO:0000256" key="2">
    <source>
        <dbReference type="SAM" id="Phobius"/>
    </source>
</evidence>
<feature type="compositionally biased region" description="Basic and acidic residues" evidence="1">
    <location>
        <begin position="67"/>
        <end position="82"/>
    </location>
</feature>
<organism evidence="3">
    <name type="scientific">Nematocida ausubeli (strain ATCC PRA-371 / ERTm2)</name>
    <name type="common">Nematode killer fungus</name>
    <dbReference type="NCBI Taxonomy" id="1913371"/>
    <lineage>
        <taxon>Eukaryota</taxon>
        <taxon>Fungi</taxon>
        <taxon>Fungi incertae sedis</taxon>
        <taxon>Microsporidia</taxon>
        <taxon>Nematocida</taxon>
    </lineage>
</organism>
<proteinExistence type="predicted"/>
<keyword evidence="2" id="KW-0472">Membrane</keyword>
<feature type="transmembrane region" description="Helical" evidence="2">
    <location>
        <begin position="12"/>
        <end position="31"/>
    </location>
</feature>
<dbReference type="HOGENOM" id="CLU_047738_0_0_1"/>
<accession>H8ZCR5</accession>
<sequence>MTSTKKSRKESIKEYVIIAAGVLLILSMVLYTCVSTSPNRDKSQEGPLSIISKLKTSSTDPGNSAVHENKEPRDGGSKEAEEKAGAVIPIVQLDAAINMNGTSTSLDMYASDEQSNSPSTKEEKEEVYAVTDQTHYIVDMLKTACSKKRDTLEEMKVAACLAYDFFTKNNKELLRIKEKYTKYSCDYNLDCKKIDVLKEKIETYYRNPNNITRIPKDEDAEYEKEMKEIDTLYEKICDAKEDKERALDEYIKAGKDGIEIEKNSNISGEDTLKHYSHAIEEEKALLSTIKYDLKLFKTTYDKDQLLYLVRGKEKWYYIEDENKTKLLDEILKLHENRIEYLYNGINRLEDMFSIQKNALYIAEEVYSAYKAHYMATYMYKKEKELRKYIPSGSQSPLETWV</sequence>
<dbReference type="AlphaFoldDB" id="H8ZCR5"/>
<feature type="region of interest" description="Disordered" evidence="1">
    <location>
        <begin position="53"/>
        <end position="82"/>
    </location>
</feature>
<evidence type="ECO:0000256" key="1">
    <source>
        <dbReference type="SAM" id="MobiDB-lite"/>
    </source>
</evidence>
<reference evidence="3" key="1">
    <citation type="submission" date="2011-03" db="EMBL/GenBank/DDBJ databases">
        <title>The Genome Sequence of Nematocida sp1 strain ERTm2.</title>
        <authorList>
            <consortium name="The Broad Institute Genome Sequencing Platform"/>
            <consortium name="The Broad Institute Genome Sequencing Center for Infectious Disease"/>
            <person name="Cuomo C."/>
            <person name="Troemel E."/>
            <person name="Young S.K."/>
            <person name="Zeng Q."/>
            <person name="Gargeya S."/>
            <person name="Fitzgerald M."/>
            <person name="Haas B."/>
            <person name="Abouelleil A."/>
            <person name="Alvarado L."/>
            <person name="Arachchi H.M."/>
            <person name="Berlin A."/>
            <person name="Brown A."/>
            <person name="Chapman S.B."/>
            <person name="Chen Z."/>
            <person name="Dunbar C."/>
            <person name="Freedman E."/>
            <person name="Gearin G."/>
            <person name="Gellesch M."/>
            <person name="Goldberg J."/>
            <person name="Griggs A."/>
            <person name="Gujja S."/>
            <person name="Heilman E.R."/>
            <person name="Heiman D."/>
            <person name="Howarth C."/>
            <person name="Larson L."/>
            <person name="Lui A."/>
            <person name="MacDonald P.J.P."/>
            <person name="Mehta T."/>
            <person name="Montmayeur A."/>
            <person name="Murphy C."/>
            <person name="Neiman D."/>
            <person name="Pearson M."/>
            <person name="Priest M."/>
            <person name="Roberts A."/>
            <person name="Saif S."/>
            <person name="Shea T."/>
            <person name="Shenoy N."/>
            <person name="Sisk P."/>
            <person name="Stolte C."/>
            <person name="Sykes S."/>
            <person name="White J."/>
            <person name="Yandava C."/>
            <person name="Wortman J."/>
            <person name="Nusbaum C."/>
            <person name="Birren B."/>
        </authorList>
    </citation>
    <scope>NUCLEOTIDE SEQUENCE</scope>
    <source>
        <strain evidence="3">ERTm2</strain>
    </source>
</reference>
<protein>
    <submittedName>
        <fullName evidence="3">Uncharacterized protein</fullName>
    </submittedName>
</protein>
<feature type="region of interest" description="Disordered" evidence="1">
    <location>
        <begin position="106"/>
        <end position="126"/>
    </location>
</feature>